<dbReference type="EMBL" id="JBGMDY010000008">
    <property type="protein sequence ID" value="KAL2324608.1"/>
    <property type="molecule type" value="Genomic_DNA"/>
</dbReference>
<dbReference type="SUPFAM" id="SSF57903">
    <property type="entry name" value="FYVE/PHD zinc finger"/>
    <property type="match status" value="1"/>
</dbReference>
<evidence type="ECO:0000259" key="6">
    <source>
        <dbReference type="SMART" id="SM00249"/>
    </source>
</evidence>
<evidence type="ECO:0000256" key="1">
    <source>
        <dbReference type="ARBA" id="ARBA00022723"/>
    </source>
</evidence>
<evidence type="ECO:0000256" key="5">
    <source>
        <dbReference type="ARBA" id="ARBA00023163"/>
    </source>
</evidence>
<gene>
    <name evidence="7" type="ORF">Fmac_023666</name>
</gene>
<comment type="caution">
    <text evidence="7">The sequence shown here is derived from an EMBL/GenBank/DDBJ whole genome shotgun (WGS) entry which is preliminary data.</text>
</comment>
<sequence>MDKETVCLQCGNRGFPEALVFCTGCKAYALHRYCLKGPVIFIGEVTWFCEACVAKLGVPPSLEQSTPLSFEAKDSVDFENNGLQSTRKFKHCTERVKKYNKQQNKKIKKKQKKRKVNSDLVTKTKGVLSDSHSLLNCKEESEVKNECGPPLRDVANSVVGFKSVPFSEGAINNDSGCVQLDGHVDAQPVNDPIWRGSMYFYDEDIGIVGGLLVHLSNLACSKVVEETGHFPEVLHSELVPRSMVWPESFKYREPTDKSIALFIFPDSEGAEKIFDVLVDDMISFELAIRFVAKTAELLIFPSTMLPIHYWRFEAKYYLWGVFRSKRSSNKSNDAV</sequence>
<protein>
    <recommendedName>
        <fullName evidence="6">Zinc finger PHD-type domain-containing protein</fullName>
    </recommendedName>
</protein>
<dbReference type="InterPro" id="IPR056280">
    <property type="entry name" value="AIPP2-like_SPOC"/>
</dbReference>
<dbReference type="AlphaFoldDB" id="A0ABD1LMB3"/>
<dbReference type="PANTHER" id="PTHR33304:SF18">
    <property type="entry name" value="CHROMATIN REGULATOR PHD FAMILY-RELATED"/>
    <property type="match status" value="1"/>
</dbReference>
<dbReference type="Gene3D" id="3.30.40.10">
    <property type="entry name" value="Zinc/RING finger domain, C3HC4 (zinc finger)"/>
    <property type="match status" value="1"/>
</dbReference>
<evidence type="ECO:0000256" key="3">
    <source>
        <dbReference type="ARBA" id="ARBA00022833"/>
    </source>
</evidence>
<keyword evidence="8" id="KW-1185">Reference proteome</keyword>
<evidence type="ECO:0000313" key="7">
    <source>
        <dbReference type="EMBL" id="KAL2324608.1"/>
    </source>
</evidence>
<accession>A0ABD1LMB3</accession>
<keyword evidence="4" id="KW-0805">Transcription regulation</keyword>
<dbReference type="InterPro" id="IPR001965">
    <property type="entry name" value="Znf_PHD"/>
</dbReference>
<dbReference type="GO" id="GO:0008270">
    <property type="term" value="F:zinc ion binding"/>
    <property type="evidence" value="ECO:0007669"/>
    <property type="project" value="UniProtKB-KW"/>
</dbReference>
<evidence type="ECO:0000313" key="8">
    <source>
        <dbReference type="Proteomes" id="UP001603857"/>
    </source>
</evidence>
<name>A0ABD1LMB3_9FABA</name>
<dbReference type="InterPro" id="IPR049914">
    <property type="entry name" value="PHD1-3/5-6"/>
</dbReference>
<proteinExistence type="predicted"/>
<keyword evidence="1" id="KW-0479">Metal-binding</keyword>
<dbReference type="SMART" id="SM00249">
    <property type="entry name" value="PHD"/>
    <property type="match status" value="1"/>
</dbReference>
<dbReference type="InterPro" id="IPR019786">
    <property type="entry name" value="Zinc_finger_PHD-type_CS"/>
</dbReference>
<feature type="domain" description="Zinc finger PHD-type" evidence="6">
    <location>
        <begin position="6"/>
        <end position="53"/>
    </location>
</feature>
<reference evidence="7 8" key="1">
    <citation type="submission" date="2024-08" db="EMBL/GenBank/DDBJ databases">
        <title>Insights into the chromosomal genome structure of Flemingia macrophylla.</title>
        <authorList>
            <person name="Ding Y."/>
            <person name="Zhao Y."/>
            <person name="Bi W."/>
            <person name="Wu M."/>
            <person name="Zhao G."/>
            <person name="Gong Y."/>
            <person name="Li W."/>
            <person name="Zhang P."/>
        </authorList>
    </citation>
    <scope>NUCLEOTIDE SEQUENCE [LARGE SCALE GENOMIC DNA]</scope>
    <source>
        <strain evidence="7">DYQJB</strain>
        <tissue evidence="7">Leaf</tissue>
    </source>
</reference>
<dbReference type="PANTHER" id="PTHR33304">
    <property type="match status" value="1"/>
</dbReference>
<keyword evidence="2" id="KW-0863">Zinc-finger</keyword>
<evidence type="ECO:0000256" key="4">
    <source>
        <dbReference type="ARBA" id="ARBA00023015"/>
    </source>
</evidence>
<dbReference type="PROSITE" id="PS01359">
    <property type="entry name" value="ZF_PHD_1"/>
    <property type="match status" value="1"/>
</dbReference>
<evidence type="ECO:0000256" key="2">
    <source>
        <dbReference type="ARBA" id="ARBA00022771"/>
    </source>
</evidence>
<keyword evidence="3" id="KW-0862">Zinc</keyword>
<dbReference type="Pfam" id="PF23121">
    <property type="entry name" value="SPOC_AIPP2"/>
    <property type="match status" value="1"/>
</dbReference>
<dbReference type="InterPro" id="IPR013083">
    <property type="entry name" value="Znf_RING/FYVE/PHD"/>
</dbReference>
<dbReference type="Proteomes" id="UP001603857">
    <property type="component" value="Unassembled WGS sequence"/>
</dbReference>
<keyword evidence="5" id="KW-0804">Transcription</keyword>
<dbReference type="InterPro" id="IPR011011">
    <property type="entry name" value="Znf_FYVE_PHD"/>
</dbReference>
<organism evidence="7 8">
    <name type="scientific">Flemingia macrophylla</name>
    <dbReference type="NCBI Taxonomy" id="520843"/>
    <lineage>
        <taxon>Eukaryota</taxon>
        <taxon>Viridiplantae</taxon>
        <taxon>Streptophyta</taxon>
        <taxon>Embryophyta</taxon>
        <taxon>Tracheophyta</taxon>
        <taxon>Spermatophyta</taxon>
        <taxon>Magnoliopsida</taxon>
        <taxon>eudicotyledons</taxon>
        <taxon>Gunneridae</taxon>
        <taxon>Pentapetalae</taxon>
        <taxon>rosids</taxon>
        <taxon>fabids</taxon>
        <taxon>Fabales</taxon>
        <taxon>Fabaceae</taxon>
        <taxon>Papilionoideae</taxon>
        <taxon>50 kb inversion clade</taxon>
        <taxon>NPAAA clade</taxon>
        <taxon>indigoferoid/millettioid clade</taxon>
        <taxon>Phaseoleae</taxon>
        <taxon>Flemingia</taxon>
    </lineage>
</organism>